<keyword evidence="1" id="KW-0472">Membrane</keyword>
<keyword evidence="2" id="KW-0732">Signal</keyword>
<keyword evidence="4" id="KW-1185">Reference proteome</keyword>
<reference evidence="3 4" key="1">
    <citation type="submission" date="2019-12" db="EMBL/GenBank/DDBJ databases">
        <authorList>
            <person name="Yuan C.-G."/>
        </authorList>
    </citation>
    <scope>NUCLEOTIDE SEQUENCE [LARGE SCALE GENOMIC DNA]</scope>
    <source>
        <strain evidence="3 4">KCTC 23863</strain>
    </source>
</reference>
<reference evidence="3 4" key="2">
    <citation type="submission" date="2020-01" db="EMBL/GenBank/DDBJ databases">
        <title>Microvirga sp. nov., an arsenate reduction bacterium isolated from Tibet hotspring sediments.</title>
        <authorList>
            <person name="Xian W.-D."/>
            <person name="Li W.-J."/>
        </authorList>
    </citation>
    <scope>NUCLEOTIDE SEQUENCE [LARGE SCALE GENOMIC DNA]</scope>
    <source>
        <strain evidence="3 4">KCTC 23863</strain>
    </source>
</reference>
<dbReference type="RefSeq" id="WP_160887033.1">
    <property type="nucleotide sequence ID" value="NZ_WURB01000020.1"/>
</dbReference>
<accession>A0A7X3MVI1</accession>
<evidence type="ECO:0000313" key="4">
    <source>
        <dbReference type="Proteomes" id="UP000436483"/>
    </source>
</evidence>
<evidence type="ECO:0000256" key="2">
    <source>
        <dbReference type="SAM" id="SignalP"/>
    </source>
</evidence>
<evidence type="ECO:0008006" key="5">
    <source>
        <dbReference type="Google" id="ProtNLM"/>
    </source>
</evidence>
<gene>
    <name evidence="3" type="ORF">GR328_20270</name>
</gene>
<proteinExistence type="predicted"/>
<protein>
    <recommendedName>
        <fullName evidence="5">MYXO-CTERM domain-containing protein</fullName>
    </recommendedName>
</protein>
<evidence type="ECO:0000256" key="1">
    <source>
        <dbReference type="SAM" id="Phobius"/>
    </source>
</evidence>
<dbReference type="EMBL" id="WURB01000020">
    <property type="protein sequence ID" value="MXQ13750.1"/>
    <property type="molecule type" value="Genomic_DNA"/>
</dbReference>
<keyword evidence="1" id="KW-1133">Transmembrane helix</keyword>
<comment type="caution">
    <text evidence="3">The sequence shown here is derived from an EMBL/GenBank/DDBJ whole genome shotgun (WGS) entry which is preliminary data.</text>
</comment>
<feature type="chain" id="PRO_5030541359" description="MYXO-CTERM domain-containing protein" evidence="2">
    <location>
        <begin position="25"/>
        <end position="80"/>
    </location>
</feature>
<dbReference type="AlphaFoldDB" id="A0A7X3MVI1"/>
<organism evidence="3 4">
    <name type="scientific">Microvirga makkahensis</name>
    <dbReference type="NCBI Taxonomy" id="1128670"/>
    <lineage>
        <taxon>Bacteria</taxon>
        <taxon>Pseudomonadati</taxon>
        <taxon>Pseudomonadota</taxon>
        <taxon>Alphaproteobacteria</taxon>
        <taxon>Hyphomicrobiales</taxon>
        <taxon>Methylobacteriaceae</taxon>
        <taxon>Microvirga</taxon>
    </lineage>
</organism>
<name>A0A7X3MVI1_9HYPH</name>
<dbReference type="Proteomes" id="UP000436483">
    <property type="component" value="Unassembled WGS sequence"/>
</dbReference>
<evidence type="ECO:0000313" key="3">
    <source>
        <dbReference type="EMBL" id="MXQ13750.1"/>
    </source>
</evidence>
<sequence length="80" mass="7982">MFPRQKVLIVAATFCGLVFGSAGAVQGAGAWDPSWAGGGGASGGSHRGAPGPIAGAGLPFLILVGGYVLVRRFRNRGKGE</sequence>
<keyword evidence="1" id="KW-0812">Transmembrane</keyword>
<feature type="transmembrane region" description="Helical" evidence="1">
    <location>
        <begin position="51"/>
        <end position="70"/>
    </location>
</feature>
<feature type="signal peptide" evidence="2">
    <location>
        <begin position="1"/>
        <end position="24"/>
    </location>
</feature>